<name>A0A1G9WQA0_9BACT</name>
<sequence>MKLFLDTNLTPFFPAALQSALGMLPWKEGEFSGKRDAVLLTPELNVHRTPSHWAILRKLGVSVIFVSLPPEGVWFLDEAAIRQKRWEDILRKCNRQETRPFAFRCDLNGTRLKAL</sequence>
<gene>
    <name evidence="1" type="ORF">SAMN04488090_4390</name>
</gene>
<dbReference type="OrthoDB" id="964103at2"/>
<dbReference type="EMBL" id="FNGS01000010">
    <property type="protein sequence ID" value="SDM86640.1"/>
    <property type="molecule type" value="Genomic_DNA"/>
</dbReference>
<evidence type="ECO:0008006" key="3">
    <source>
        <dbReference type="Google" id="ProtNLM"/>
    </source>
</evidence>
<dbReference type="AlphaFoldDB" id="A0A1G9WQA0"/>
<dbReference type="Proteomes" id="UP000198901">
    <property type="component" value="Unassembled WGS sequence"/>
</dbReference>
<reference evidence="1 2" key="1">
    <citation type="submission" date="2016-10" db="EMBL/GenBank/DDBJ databases">
        <authorList>
            <person name="de Groot N.N."/>
        </authorList>
    </citation>
    <scope>NUCLEOTIDE SEQUENCE [LARGE SCALE GENOMIC DNA]</scope>
    <source>
        <strain evidence="1 2">DSM 21668</strain>
    </source>
</reference>
<evidence type="ECO:0000313" key="2">
    <source>
        <dbReference type="Proteomes" id="UP000198901"/>
    </source>
</evidence>
<keyword evidence="2" id="KW-1185">Reference proteome</keyword>
<dbReference type="STRING" id="563176.SAMN04488090_4390"/>
<organism evidence="1 2">
    <name type="scientific">Siphonobacter aquaeclarae</name>
    <dbReference type="NCBI Taxonomy" id="563176"/>
    <lineage>
        <taxon>Bacteria</taxon>
        <taxon>Pseudomonadati</taxon>
        <taxon>Bacteroidota</taxon>
        <taxon>Cytophagia</taxon>
        <taxon>Cytophagales</taxon>
        <taxon>Cytophagaceae</taxon>
        <taxon>Siphonobacter</taxon>
    </lineage>
</organism>
<dbReference type="RefSeq" id="WP_093207888.1">
    <property type="nucleotide sequence ID" value="NZ_FNGS01000010.1"/>
</dbReference>
<evidence type="ECO:0000313" key="1">
    <source>
        <dbReference type="EMBL" id="SDM86640.1"/>
    </source>
</evidence>
<proteinExistence type="predicted"/>
<protein>
    <recommendedName>
        <fullName evidence="3">VapC45 PIN like domain-containing protein</fullName>
    </recommendedName>
</protein>
<accession>A0A1G9WQA0</accession>